<dbReference type="EMBL" id="JBHSNL010000001">
    <property type="protein sequence ID" value="MFC5545269.1"/>
    <property type="molecule type" value="Genomic_DNA"/>
</dbReference>
<reference evidence="3" key="1">
    <citation type="journal article" date="2019" name="Int. J. Syst. Evol. Microbiol.">
        <title>The Global Catalogue of Microorganisms (GCM) 10K type strain sequencing project: providing services to taxonomists for standard genome sequencing and annotation.</title>
        <authorList>
            <consortium name="The Broad Institute Genomics Platform"/>
            <consortium name="The Broad Institute Genome Sequencing Center for Infectious Disease"/>
            <person name="Wu L."/>
            <person name="Ma J."/>
        </authorList>
    </citation>
    <scope>NUCLEOTIDE SEQUENCE [LARGE SCALE GENOMIC DNA]</scope>
    <source>
        <strain evidence="3">CGMCC 4.1799</strain>
    </source>
</reference>
<proteinExistence type="predicted"/>
<evidence type="ECO:0000313" key="3">
    <source>
        <dbReference type="Proteomes" id="UP001596055"/>
    </source>
</evidence>
<sequence length="134" mass="14603">MASFRHSMNTLLQNRTLWRIALLISVLVIIVLATADPKTPLPSTPSDKLNHLLAFVELTLLARLSWPDRSPIVYVPALLAFGMGIELVQANLPYRDFSLMDFATDAIAIGIGLLPWPGIPGLKKTDLGKTPGGM</sequence>
<evidence type="ECO:0000256" key="1">
    <source>
        <dbReference type="SAM" id="Phobius"/>
    </source>
</evidence>
<keyword evidence="1" id="KW-0472">Membrane</keyword>
<name>A0ABW0RKN9_9GAMM</name>
<dbReference type="RefSeq" id="WP_248155878.1">
    <property type="nucleotide sequence ID" value="NZ_JAKZAJ010000002.1"/>
</dbReference>
<keyword evidence="1" id="KW-0812">Transmembrane</keyword>
<feature type="transmembrane region" description="Helical" evidence="1">
    <location>
        <begin position="72"/>
        <end position="92"/>
    </location>
</feature>
<gene>
    <name evidence="2" type="ORF">ACFPQA_09410</name>
</gene>
<keyword evidence="1" id="KW-1133">Transmembrane helix</keyword>
<comment type="caution">
    <text evidence="2">The sequence shown here is derived from an EMBL/GenBank/DDBJ whole genome shotgun (WGS) entry which is preliminary data.</text>
</comment>
<evidence type="ECO:0000313" key="2">
    <source>
        <dbReference type="EMBL" id="MFC5545269.1"/>
    </source>
</evidence>
<dbReference type="Proteomes" id="UP001596055">
    <property type="component" value="Unassembled WGS sequence"/>
</dbReference>
<accession>A0ABW0RKN9</accession>
<organism evidence="2 3">
    <name type="scientific">Marinobacter koreensis</name>
    <dbReference type="NCBI Taxonomy" id="335974"/>
    <lineage>
        <taxon>Bacteria</taxon>
        <taxon>Pseudomonadati</taxon>
        <taxon>Pseudomonadota</taxon>
        <taxon>Gammaproteobacteria</taxon>
        <taxon>Pseudomonadales</taxon>
        <taxon>Marinobacteraceae</taxon>
        <taxon>Marinobacter</taxon>
    </lineage>
</organism>
<keyword evidence="3" id="KW-1185">Reference proteome</keyword>
<protein>
    <submittedName>
        <fullName evidence="2">VanZ family protein</fullName>
    </submittedName>
</protein>